<dbReference type="NCBIfam" id="TIGR00778">
    <property type="entry name" value="ahpD_dom"/>
    <property type="match status" value="1"/>
</dbReference>
<reference evidence="2" key="1">
    <citation type="journal article" date="2014" name="Int. J. Syst. Evol. Microbiol.">
        <title>Complete genome sequence of Corynebacterium casei LMG S-19264T (=DSM 44701T), isolated from a smear-ripened cheese.</title>
        <authorList>
            <consortium name="US DOE Joint Genome Institute (JGI-PGF)"/>
            <person name="Walter F."/>
            <person name="Albersmeier A."/>
            <person name="Kalinowski J."/>
            <person name="Ruckert C."/>
        </authorList>
    </citation>
    <scope>NUCLEOTIDE SEQUENCE</scope>
    <source>
        <strain evidence="2">CGMCC 1.15725</strain>
    </source>
</reference>
<dbReference type="RefSeq" id="WP_229743936.1">
    <property type="nucleotide sequence ID" value="NZ_BMJQ01000015.1"/>
</dbReference>
<feature type="domain" description="Carboxymuconolactone decarboxylase-like" evidence="1">
    <location>
        <begin position="45"/>
        <end position="115"/>
    </location>
</feature>
<name>A0A8J3E7B0_9PROT</name>
<dbReference type="SUPFAM" id="SSF69118">
    <property type="entry name" value="AhpD-like"/>
    <property type="match status" value="1"/>
</dbReference>
<evidence type="ECO:0000313" key="3">
    <source>
        <dbReference type="Proteomes" id="UP000646365"/>
    </source>
</evidence>
<dbReference type="InterPro" id="IPR029032">
    <property type="entry name" value="AhpD-like"/>
</dbReference>
<reference evidence="2" key="2">
    <citation type="submission" date="2020-09" db="EMBL/GenBank/DDBJ databases">
        <authorList>
            <person name="Sun Q."/>
            <person name="Zhou Y."/>
        </authorList>
    </citation>
    <scope>NUCLEOTIDE SEQUENCE</scope>
    <source>
        <strain evidence="2">CGMCC 1.15725</strain>
    </source>
</reference>
<keyword evidence="3" id="KW-1185">Reference proteome</keyword>
<evidence type="ECO:0000313" key="2">
    <source>
        <dbReference type="EMBL" id="GGF37320.1"/>
    </source>
</evidence>
<sequence length="182" mass="19686">MMPRTTALNLEQVPAESQPTLGAFTKNIGFTPNMMATFAQSPIAFNAWATLLGSLSKALDVKTRDSIGLAVSEVNGCNYCLTVHSFTAEHMAKLPADEIILARKGHATDRKRDAAVQFARKVIETRGQVSDADLKAVRDAGYTDANVMEIVALVAMYSLTNFFNNVFDPEKDFPAVTPAGSI</sequence>
<dbReference type="EMBL" id="BMJQ01000015">
    <property type="protein sequence ID" value="GGF37320.1"/>
    <property type="molecule type" value="Genomic_DNA"/>
</dbReference>
<dbReference type="InterPro" id="IPR004675">
    <property type="entry name" value="AhpD_core"/>
</dbReference>
<proteinExistence type="predicted"/>
<dbReference type="GO" id="GO:0051920">
    <property type="term" value="F:peroxiredoxin activity"/>
    <property type="evidence" value="ECO:0007669"/>
    <property type="project" value="InterPro"/>
</dbReference>
<dbReference type="AlphaFoldDB" id="A0A8J3E7B0"/>
<dbReference type="Pfam" id="PF02627">
    <property type="entry name" value="CMD"/>
    <property type="match status" value="1"/>
</dbReference>
<dbReference type="Gene3D" id="1.20.1290.10">
    <property type="entry name" value="AhpD-like"/>
    <property type="match status" value="1"/>
</dbReference>
<dbReference type="PANTHER" id="PTHR35446:SF3">
    <property type="entry name" value="CMD DOMAIN-CONTAINING PROTEIN"/>
    <property type="match status" value="1"/>
</dbReference>
<comment type="caution">
    <text evidence="2">The sequence shown here is derived from an EMBL/GenBank/DDBJ whole genome shotgun (WGS) entry which is preliminary data.</text>
</comment>
<accession>A0A8J3E7B0</accession>
<organism evidence="2 3">
    <name type="scientific">Aliidongia dinghuensis</name>
    <dbReference type="NCBI Taxonomy" id="1867774"/>
    <lineage>
        <taxon>Bacteria</taxon>
        <taxon>Pseudomonadati</taxon>
        <taxon>Pseudomonadota</taxon>
        <taxon>Alphaproteobacteria</taxon>
        <taxon>Rhodospirillales</taxon>
        <taxon>Dongiaceae</taxon>
        <taxon>Aliidongia</taxon>
    </lineage>
</organism>
<dbReference type="Proteomes" id="UP000646365">
    <property type="component" value="Unassembled WGS sequence"/>
</dbReference>
<dbReference type="PANTHER" id="PTHR35446">
    <property type="entry name" value="SI:CH211-175M2.5"/>
    <property type="match status" value="1"/>
</dbReference>
<evidence type="ECO:0000259" key="1">
    <source>
        <dbReference type="Pfam" id="PF02627"/>
    </source>
</evidence>
<dbReference type="InterPro" id="IPR003779">
    <property type="entry name" value="CMD-like"/>
</dbReference>
<protein>
    <submittedName>
        <fullName evidence="2">Alkyl hydroperoxide reductase AhpD</fullName>
    </submittedName>
</protein>
<gene>
    <name evidence="2" type="ORF">GCM10011611_49810</name>
</gene>